<evidence type="ECO:0000313" key="2">
    <source>
        <dbReference type="EMBL" id="TDF95895.1"/>
    </source>
</evidence>
<feature type="transmembrane region" description="Helical" evidence="1">
    <location>
        <begin position="6"/>
        <end position="28"/>
    </location>
</feature>
<keyword evidence="1" id="KW-1133">Transmembrane helix</keyword>
<organism evidence="2 3">
    <name type="scientific">Paenibacillus piri</name>
    <dbReference type="NCBI Taxonomy" id="2547395"/>
    <lineage>
        <taxon>Bacteria</taxon>
        <taxon>Bacillati</taxon>
        <taxon>Bacillota</taxon>
        <taxon>Bacilli</taxon>
        <taxon>Bacillales</taxon>
        <taxon>Paenibacillaceae</taxon>
        <taxon>Paenibacillus</taxon>
    </lineage>
</organism>
<accession>A0A4R5KLV5</accession>
<name>A0A4R5KLV5_9BACL</name>
<keyword evidence="3" id="KW-1185">Reference proteome</keyword>
<feature type="transmembrane region" description="Helical" evidence="1">
    <location>
        <begin position="99"/>
        <end position="121"/>
    </location>
</feature>
<dbReference type="OrthoDB" id="2616762at2"/>
<evidence type="ECO:0000313" key="3">
    <source>
        <dbReference type="Proteomes" id="UP000295636"/>
    </source>
</evidence>
<dbReference type="EMBL" id="SMRT01000009">
    <property type="protein sequence ID" value="TDF95895.1"/>
    <property type="molecule type" value="Genomic_DNA"/>
</dbReference>
<protein>
    <submittedName>
        <fullName evidence="2">Uncharacterized protein</fullName>
    </submittedName>
</protein>
<comment type="caution">
    <text evidence="2">The sequence shown here is derived from an EMBL/GenBank/DDBJ whole genome shotgun (WGS) entry which is preliminary data.</text>
</comment>
<keyword evidence="1" id="KW-0812">Transmembrane</keyword>
<keyword evidence="1" id="KW-0472">Membrane</keyword>
<dbReference type="AlphaFoldDB" id="A0A4R5KLV5"/>
<reference evidence="2 3" key="1">
    <citation type="submission" date="2019-03" db="EMBL/GenBank/DDBJ databases">
        <title>This is whole genome sequence of Paenibacillus sp MS74 strain.</title>
        <authorList>
            <person name="Trinh H.N."/>
        </authorList>
    </citation>
    <scope>NUCLEOTIDE SEQUENCE [LARGE SCALE GENOMIC DNA]</scope>
    <source>
        <strain evidence="2 3">MS74</strain>
    </source>
</reference>
<evidence type="ECO:0000256" key="1">
    <source>
        <dbReference type="SAM" id="Phobius"/>
    </source>
</evidence>
<sequence length="148" mass="16470">MKLILAVAGGMIGLMVTASAIYLAWTVFPYIKSRTNKEAAGGSLAERDFLCSQTTAAMMKWTYFDYALIGVFGIGSLFLFTDVVAVIRDSDSYPLYHYGYLLCGFVFTLFGMMFMVLRFTLVLRLVRPDRTAALPDNHYEPSGAEQAD</sequence>
<proteinExistence type="predicted"/>
<dbReference type="RefSeq" id="WP_133231121.1">
    <property type="nucleotide sequence ID" value="NZ_SMRT01000009.1"/>
</dbReference>
<feature type="transmembrane region" description="Helical" evidence="1">
    <location>
        <begin position="66"/>
        <end position="87"/>
    </location>
</feature>
<dbReference type="Proteomes" id="UP000295636">
    <property type="component" value="Unassembled WGS sequence"/>
</dbReference>
<gene>
    <name evidence="2" type="ORF">E1757_19425</name>
</gene>